<dbReference type="AlphaFoldDB" id="A0A7G9ZA74"/>
<dbReference type="InterPro" id="IPR035093">
    <property type="entry name" value="RelE/ParE_toxin_dom_sf"/>
</dbReference>
<accession>A0A7G9ZA74</accession>
<dbReference type="SUPFAM" id="SSF143011">
    <property type="entry name" value="RelE-like"/>
    <property type="match status" value="1"/>
</dbReference>
<protein>
    <submittedName>
        <fullName evidence="1">Uncharacterized protein</fullName>
    </submittedName>
</protein>
<sequence>MHEPFFTSHFGRKEKKLTKKNAELKRRIEEAIGEICNAPEKSKLLKGEFEGKRSYSFGNYRIVFAICGECRRRGFVRLNRCRDCGEKPDNSLVFFDIEHRKRVYK</sequence>
<reference evidence="1" key="1">
    <citation type="submission" date="2020-06" db="EMBL/GenBank/DDBJ databases">
        <title>Unique genomic features of the anaerobic methanotrophic archaea.</title>
        <authorList>
            <person name="Chadwick G.L."/>
            <person name="Skennerton C.T."/>
            <person name="Laso-Perez R."/>
            <person name="Leu A.O."/>
            <person name="Speth D.R."/>
            <person name="Yu H."/>
            <person name="Morgan-Lang C."/>
            <person name="Hatzenpichler R."/>
            <person name="Goudeau D."/>
            <person name="Malmstrom R."/>
            <person name="Brazelton W.J."/>
            <person name="Woyke T."/>
            <person name="Hallam S.J."/>
            <person name="Tyson G.W."/>
            <person name="Wegener G."/>
            <person name="Boetius A."/>
            <person name="Orphan V."/>
        </authorList>
    </citation>
    <scope>NUCLEOTIDE SEQUENCE</scope>
</reference>
<evidence type="ECO:0000313" key="1">
    <source>
        <dbReference type="EMBL" id="QNO57158.1"/>
    </source>
</evidence>
<gene>
    <name evidence="1" type="ORF">HJKONFEM_00008</name>
</gene>
<name>A0A7G9ZA74_9EURY</name>
<dbReference type="EMBL" id="MT631681">
    <property type="protein sequence ID" value="QNO57158.1"/>
    <property type="molecule type" value="Genomic_DNA"/>
</dbReference>
<proteinExistence type="predicted"/>
<organism evidence="1">
    <name type="scientific">Candidatus Methanophaga sp. ANME-1 ERB7</name>
    <dbReference type="NCBI Taxonomy" id="2759913"/>
    <lineage>
        <taxon>Archaea</taxon>
        <taxon>Methanobacteriati</taxon>
        <taxon>Methanobacteriota</taxon>
        <taxon>Stenosarchaea group</taxon>
        <taxon>Methanomicrobia</taxon>
        <taxon>Candidatus Methanophagales</taxon>
        <taxon>Candidatus Methanophagaceae</taxon>
        <taxon>Candidatus Methanophaga</taxon>
    </lineage>
</organism>
<dbReference type="Gene3D" id="3.30.2310.20">
    <property type="entry name" value="RelE-like"/>
    <property type="match status" value="1"/>
</dbReference>